<feature type="transmembrane region" description="Helical" evidence="1">
    <location>
        <begin position="31"/>
        <end position="51"/>
    </location>
</feature>
<feature type="transmembrane region" description="Helical" evidence="1">
    <location>
        <begin position="117"/>
        <end position="136"/>
    </location>
</feature>
<evidence type="ECO:0000256" key="1">
    <source>
        <dbReference type="HAMAP-Rule" id="MF_02093"/>
    </source>
</evidence>
<dbReference type="InterPro" id="IPR022270">
    <property type="entry name" value="Blh_diox"/>
</dbReference>
<reference evidence="2" key="1">
    <citation type="submission" date="2021-02" db="EMBL/GenBank/DDBJ databases">
        <title>Fulvivirga sp. S481 isolated from sea water.</title>
        <authorList>
            <person name="Bae S.S."/>
            <person name="Baek K."/>
        </authorList>
    </citation>
    <scope>NUCLEOTIDE SEQUENCE</scope>
    <source>
        <strain evidence="2">S481</strain>
    </source>
</reference>
<feature type="transmembrane region" description="Helical" evidence="1">
    <location>
        <begin position="270"/>
        <end position="290"/>
    </location>
</feature>
<dbReference type="KEGG" id="fuv:JR347_00595"/>
<keyword evidence="1" id="KW-0812">Transmembrane</keyword>
<dbReference type="RefSeq" id="WP_205722129.1">
    <property type="nucleotide sequence ID" value="NZ_CP070608.1"/>
</dbReference>
<dbReference type="Proteomes" id="UP000662783">
    <property type="component" value="Chromosome"/>
</dbReference>
<dbReference type="Pfam" id="PF15461">
    <property type="entry name" value="BCD"/>
    <property type="match status" value="1"/>
</dbReference>
<dbReference type="GO" id="GO:0016121">
    <property type="term" value="P:carotene catabolic process"/>
    <property type="evidence" value="ECO:0007669"/>
    <property type="project" value="UniProtKB-UniRule"/>
</dbReference>
<keyword evidence="1" id="KW-0479">Metal-binding</keyword>
<feature type="transmembrane region" description="Helical" evidence="1">
    <location>
        <begin position="7"/>
        <end position="25"/>
    </location>
</feature>
<proteinExistence type="inferred from homology"/>
<organism evidence="2 3">
    <name type="scientific">Fulvivirga lutea</name>
    <dbReference type="NCBI Taxonomy" id="2810512"/>
    <lineage>
        <taxon>Bacteria</taxon>
        <taxon>Pseudomonadati</taxon>
        <taxon>Bacteroidota</taxon>
        <taxon>Cytophagia</taxon>
        <taxon>Cytophagales</taxon>
        <taxon>Fulvivirgaceae</taxon>
        <taxon>Fulvivirga</taxon>
    </lineage>
</organism>
<sequence>MVKLDKHLLYITILLLAAFSLIELPTGTDTLLFLVTIVIVGIPHGALDHVIEFNDTRPDKLQLVKFYSIYIGLIGAVFACWYFFPQVSFLSFIAISAYHFGQSQLFYLNLKGRFVHLYYLSWGMLLLSMIIYTNIAECMAIFDSLEWLEVSQLNSTLWLSLLIKSGTLWITLTCLYLAKGQISMKEFGRELLLLAILLGSSLVTNAVITFTIYFGIWHSFRSLLLTFQSIRKNVGNSISKFIKAAMPFSVAGILFLGLGYYLSFHFDLGISIYMIFIIIISTLTVPHLFVMNKLYNPLH</sequence>
<name>A0A974WGH4_9BACT</name>
<evidence type="ECO:0000313" key="2">
    <source>
        <dbReference type="EMBL" id="QSE97620.1"/>
    </source>
</evidence>
<protein>
    <recommendedName>
        <fullName evidence="1">Probable beta-carotene 15,15'-dioxygenase</fullName>
        <ecNumber evidence="1">1.13.11.63</ecNumber>
    </recommendedName>
</protein>
<dbReference type="AlphaFoldDB" id="A0A974WGH4"/>
<feature type="transmembrane region" description="Helical" evidence="1">
    <location>
        <begin position="63"/>
        <end position="84"/>
    </location>
</feature>
<dbReference type="GO" id="GO:0003834">
    <property type="term" value="F:beta-carotene 15,15'-dioxygenase activity"/>
    <property type="evidence" value="ECO:0007669"/>
    <property type="project" value="UniProtKB-EC"/>
</dbReference>
<dbReference type="GO" id="GO:0010436">
    <property type="term" value="F:carotenoid dioxygenase activity"/>
    <property type="evidence" value="ECO:0007669"/>
    <property type="project" value="UniProtKB-UniRule"/>
</dbReference>
<comment type="similarity">
    <text evidence="1">Belongs to the Brp/Blh beta-carotene diooxygenase family.</text>
</comment>
<keyword evidence="3" id="KW-1185">Reference proteome</keyword>
<keyword evidence="1" id="KW-1003">Cell membrane</keyword>
<accession>A0A974WGH4</accession>
<keyword evidence="1" id="KW-0472">Membrane</keyword>
<dbReference type="GO" id="GO:0005506">
    <property type="term" value="F:iron ion binding"/>
    <property type="evidence" value="ECO:0007669"/>
    <property type="project" value="UniProtKB-UniRule"/>
</dbReference>
<feature type="transmembrane region" description="Helical" evidence="1">
    <location>
        <begin position="241"/>
        <end position="263"/>
    </location>
</feature>
<comment type="cofactor">
    <cofactor evidence="1">
        <name>Fe(2+)</name>
        <dbReference type="ChEBI" id="CHEBI:29033"/>
    </cofactor>
</comment>
<gene>
    <name evidence="2" type="ORF">JR347_00595</name>
</gene>
<feature type="transmembrane region" description="Helical" evidence="1">
    <location>
        <begin position="156"/>
        <end position="178"/>
    </location>
</feature>
<feature type="transmembrane region" description="Helical" evidence="1">
    <location>
        <begin position="190"/>
        <end position="216"/>
    </location>
</feature>
<dbReference type="EC" id="1.13.11.63" evidence="1"/>
<comment type="caution">
    <text evidence="1">Lacks conserved residue(s) required for the propagation of feature annotation.</text>
</comment>
<dbReference type="NCBIfam" id="TIGR03753">
    <property type="entry name" value="blh_monoox"/>
    <property type="match status" value="1"/>
</dbReference>
<dbReference type="HAMAP" id="MF_02093">
    <property type="entry name" value="Beta_carotene_diox"/>
    <property type="match status" value="1"/>
</dbReference>
<comment type="function">
    <text evidence="1">Catalyzes the cleavage of beta-carotene at its central double bond (15,15') to yield two molecules of all-trans-retinal.</text>
</comment>
<evidence type="ECO:0000313" key="3">
    <source>
        <dbReference type="Proteomes" id="UP000662783"/>
    </source>
</evidence>
<dbReference type="GO" id="GO:0005886">
    <property type="term" value="C:plasma membrane"/>
    <property type="evidence" value="ECO:0007669"/>
    <property type="project" value="UniProtKB-SubCell"/>
</dbReference>
<keyword evidence="1" id="KW-0560">Oxidoreductase</keyword>
<comment type="subcellular location">
    <subcellularLocation>
        <location evidence="1">Cell membrane</location>
        <topology evidence="1">Multi-pass membrane protein</topology>
    </subcellularLocation>
</comment>
<keyword evidence="1" id="KW-0408">Iron</keyword>
<keyword evidence="1" id="KW-0223">Dioxygenase</keyword>
<feature type="transmembrane region" description="Helical" evidence="1">
    <location>
        <begin position="90"/>
        <end position="110"/>
    </location>
</feature>
<comment type="catalytic activity">
    <reaction evidence="1">
        <text>all-trans-beta-carotene + O2 = 2 all-trans-retinal</text>
        <dbReference type="Rhea" id="RHEA:32887"/>
        <dbReference type="ChEBI" id="CHEBI:15379"/>
        <dbReference type="ChEBI" id="CHEBI:17579"/>
        <dbReference type="ChEBI" id="CHEBI:17898"/>
        <dbReference type="EC" id="1.13.11.63"/>
    </reaction>
</comment>
<keyword evidence="1" id="KW-1133">Transmembrane helix</keyword>
<dbReference type="EMBL" id="CP070608">
    <property type="protein sequence ID" value="QSE97620.1"/>
    <property type="molecule type" value="Genomic_DNA"/>
</dbReference>